<dbReference type="RefSeq" id="WP_252848591.1">
    <property type="nucleotide sequence ID" value="NZ_BAPW01000012.1"/>
</dbReference>
<keyword evidence="3" id="KW-1185">Reference proteome</keyword>
<accession>A0ABT1CER4</accession>
<evidence type="ECO:0000313" key="3">
    <source>
        <dbReference type="Proteomes" id="UP001523401"/>
    </source>
</evidence>
<feature type="region of interest" description="Disordered" evidence="1">
    <location>
        <begin position="51"/>
        <end position="114"/>
    </location>
</feature>
<organism evidence="2 3">
    <name type="scientific">Asaia lannensis NBRC 102526</name>
    <dbReference type="NCBI Taxonomy" id="1307926"/>
    <lineage>
        <taxon>Bacteria</taxon>
        <taxon>Pseudomonadati</taxon>
        <taxon>Pseudomonadota</taxon>
        <taxon>Alphaproteobacteria</taxon>
        <taxon>Acetobacterales</taxon>
        <taxon>Acetobacteraceae</taxon>
        <taxon>Asaia</taxon>
    </lineage>
</organism>
<protein>
    <submittedName>
        <fullName evidence="2">DUF4169 family protein</fullName>
    </submittedName>
</protein>
<proteinExistence type="predicted"/>
<dbReference type="Proteomes" id="UP001523401">
    <property type="component" value="Unassembled WGS sequence"/>
</dbReference>
<name>A0ABT1CER4_9PROT</name>
<comment type="caution">
    <text evidence="2">The sequence shown here is derived from an EMBL/GenBank/DDBJ whole genome shotgun (WGS) entry which is preliminary data.</text>
</comment>
<sequence length="114" mass="12763">MAEIVNLRRVRKRLAREKDARHAEENRFLHGRTKAERKQNALEKAQLERGLDHARLEHAVPKQADDEPAPSSAQPVNRVAETGSPIDRRGVGEKGGSSGNEVRESKHEDGLSDR</sequence>
<feature type="region of interest" description="Disordered" evidence="1">
    <location>
        <begin position="15"/>
        <end position="39"/>
    </location>
</feature>
<reference evidence="2 3" key="1">
    <citation type="submission" date="2022-06" db="EMBL/GenBank/DDBJ databases">
        <title>Whole-genome of Asaia lannensis strain LMG 27011T.</title>
        <authorList>
            <person name="Sombolestani A."/>
        </authorList>
    </citation>
    <scope>NUCLEOTIDE SEQUENCE [LARGE SCALE GENOMIC DNA]</scope>
    <source>
        <strain evidence="2 3">NBRC 102526</strain>
    </source>
</reference>
<feature type="compositionally biased region" description="Basic and acidic residues" evidence="1">
    <location>
        <begin position="51"/>
        <end position="65"/>
    </location>
</feature>
<feature type="compositionally biased region" description="Basic and acidic residues" evidence="1">
    <location>
        <begin position="16"/>
        <end position="39"/>
    </location>
</feature>
<dbReference type="InterPro" id="IPR025227">
    <property type="entry name" value="DUF4169"/>
</dbReference>
<dbReference type="EMBL" id="JAMXQU010000002">
    <property type="protein sequence ID" value="MCO6159061.1"/>
    <property type="molecule type" value="Genomic_DNA"/>
</dbReference>
<dbReference type="Pfam" id="PF13770">
    <property type="entry name" value="DUF4169"/>
    <property type="match status" value="1"/>
</dbReference>
<gene>
    <name evidence="2" type="ORF">NF685_03330</name>
</gene>
<feature type="compositionally biased region" description="Basic and acidic residues" evidence="1">
    <location>
        <begin position="101"/>
        <end position="114"/>
    </location>
</feature>
<evidence type="ECO:0000313" key="2">
    <source>
        <dbReference type="EMBL" id="MCO6159061.1"/>
    </source>
</evidence>
<evidence type="ECO:0000256" key="1">
    <source>
        <dbReference type="SAM" id="MobiDB-lite"/>
    </source>
</evidence>